<name>A0A1T5D7A3_9SPHI</name>
<protein>
    <submittedName>
        <fullName evidence="1">Uncharacterized protein</fullName>
    </submittedName>
</protein>
<dbReference type="AlphaFoldDB" id="A0A1T5D7A3"/>
<sequence length="404" mass="48320">MKNTQKKLKAKHFRYLSKENIEDPKGFLCFFFERIDLELWQEKIYVFLSSGSVQQRYPMYDPTFVHQNLVEQLEYAFVLYHKYELAIEANRFFEYLFERQSLENWLVQLDDVLRNQTDKYYYLDDDNYNPYLINLIELTHYLAKYLYLYTNNQEGYFDYPYYILPVHKLYNEELIPKNYHNRIGTTKESTTDIPLPFNPKQKVIPPEWLAPRNYSIEALKEFFDRNDLNGWRKDIRYWYESVLTENHFWSASNSSHFSGANLVHIYSCICSFLEMFLNQLSEQEGSNFNLEDDATVSIFPETTSINIEEKGEAVTLYYIKKETIENPLLAILESLSIFTLIEWQEILYDWLQYGLSSNSYIGAYATYTGRVYQTLTKVLELGYMIAFKDEIEFINSPVLEQQES</sequence>
<reference evidence="2" key="1">
    <citation type="submission" date="2017-02" db="EMBL/GenBank/DDBJ databases">
        <authorList>
            <person name="Varghese N."/>
            <person name="Submissions S."/>
        </authorList>
    </citation>
    <scope>NUCLEOTIDE SEQUENCE [LARGE SCALE GENOMIC DNA]</scope>
    <source>
        <strain evidence="2">DSM 24091</strain>
    </source>
</reference>
<gene>
    <name evidence="1" type="ORF">SAMN05660841_01787</name>
</gene>
<organism evidence="1 2">
    <name type="scientific">Sphingobacterium nematocida</name>
    <dbReference type="NCBI Taxonomy" id="1513896"/>
    <lineage>
        <taxon>Bacteria</taxon>
        <taxon>Pseudomonadati</taxon>
        <taxon>Bacteroidota</taxon>
        <taxon>Sphingobacteriia</taxon>
        <taxon>Sphingobacteriales</taxon>
        <taxon>Sphingobacteriaceae</taxon>
        <taxon>Sphingobacterium</taxon>
    </lineage>
</organism>
<keyword evidence="2" id="KW-1185">Reference proteome</keyword>
<dbReference type="STRING" id="1513896.SAMN05660841_01787"/>
<proteinExistence type="predicted"/>
<accession>A0A1T5D7A3</accession>
<dbReference type="Proteomes" id="UP000190150">
    <property type="component" value="Unassembled WGS sequence"/>
</dbReference>
<evidence type="ECO:0000313" key="2">
    <source>
        <dbReference type="Proteomes" id="UP000190150"/>
    </source>
</evidence>
<dbReference type="EMBL" id="FUZF01000006">
    <property type="protein sequence ID" value="SKB67413.1"/>
    <property type="molecule type" value="Genomic_DNA"/>
</dbReference>
<evidence type="ECO:0000313" key="1">
    <source>
        <dbReference type="EMBL" id="SKB67413.1"/>
    </source>
</evidence>